<dbReference type="GO" id="GO:0003676">
    <property type="term" value="F:nucleic acid binding"/>
    <property type="evidence" value="ECO:0007669"/>
    <property type="project" value="InterPro"/>
</dbReference>
<gene>
    <name evidence="1" type="ORF">HPBE_LOCUS4614</name>
</gene>
<dbReference type="SUPFAM" id="SSF54928">
    <property type="entry name" value="RNA-binding domain, RBD"/>
    <property type="match status" value="1"/>
</dbReference>
<evidence type="ECO:0000313" key="2">
    <source>
        <dbReference type="Proteomes" id="UP000050761"/>
    </source>
</evidence>
<organism evidence="2 3">
    <name type="scientific">Heligmosomoides polygyrus</name>
    <name type="common">Parasitic roundworm</name>
    <dbReference type="NCBI Taxonomy" id="6339"/>
    <lineage>
        <taxon>Eukaryota</taxon>
        <taxon>Metazoa</taxon>
        <taxon>Ecdysozoa</taxon>
        <taxon>Nematoda</taxon>
        <taxon>Chromadorea</taxon>
        <taxon>Rhabditida</taxon>
        <taxon>Rhabditina</taxon>
        <taxon>Rhabditomorpha</taxon>
        <taxon>Strongyloidea</taxon>
        <taxon>Heligmosomidae</taxon>
        <taxon>Heligmosomoides</taxon>
    </lineage>
</organism>
<dbReference type="OrthoDB" id="5800150at2759"/>
<evidence type="ECO:0000313" key="3">
    <source>
        <dbReference type="WBParaSite" id="HPBE_0000461301-mRNA-1"/>
    </source>
</evidence>
<evidence type="ECO:0000313" key="1">
    <source>
        <dbReference type="EMBL" id="VDO61821.1"/>
    </source>
</evidence>
<reference evidence="1 2" key="1">
    <citation type="submission" date="2018-11" db="EMBL/GenBank/DDBJ databases">
        <authorList>
            <consortium name="Pathogen Informatics"/>
        </authorList>
    </citation>
    <scope>NUCLEOTIDE SEQUENCE [LARGE SCALE GENOMIC DNA]</scope>
</reference>
<sequence>MFYGHEDDALQMRWAVVCSVHDESLVNTLSEFSSWFLEQVTKVASRMNIYARFEERPKAVMHAAVGDYDACASAYESIRKNWPAVMFVLHVLPEKNAREYDWMRTLSSIHGFVRQGVLLENALDRFAEVIRNGSDPDEVFKNVAQWVARATSKLCLDKDPMYKPYDLRVGLGPIMPINTKMDQDAIQTAVNTVLSGPRELPPSEQQFPSGVEPIPVYKSHCSDGMAAMSFREIMAYPQWTLDDVHIVSDNGDSRHDEATVEQSTTPGTVFTDVHREESAVHVTGFPSSLNEYGVAQLFNGLKVTGVVIGMDRATVTFATKFLAYQACSINGKKLDRVHTLHVEPVSREIREQLLLAGGDTVL</sequence>
<dbReference type="EMBL" id="UZAH01025337">
    <property type="protein sequence ID" value="VDO61821.1"/>
    <property type="molecule type" value="Genomic_DNA"/>
</dbReference>
<dbReference type="InterPro" id="IPR035979">
    <property type="entry name" value="RBD_domain_sf"/>
</dbReference>
<accession>A0A183FE56</accession>
<reference evidence="3" key="2">
    <citation type="submission" date="2019-09" db="UniProtKB">
        <authorList>
            <consortium name="WormBaseParasite"/>
        </authorList>
    </citation>
    <scope>IDENTIFICATION</scope>
</reference>
<protein>
    <submittedName>
        <fullName evidence="3">RRM domain-containing protein</fullName>
    </submittedName>
</protein>
<keyword evidence="2" id="KW-1185">Reference proteome</keyword>
<dbReference type="WBParaSite" id="HPBE_0000461301-mRNA-1">
    <property type="protein sequence ID" value="HPBE_0000461301-mRNA-1"/>
    <property type="gene ID" value="HPBE_0000461301"/>
</dbReference>
<dbReference type="AlphaFoldDB" id="A0A183FE56"/>
<dbReference type="Proteomes" id="UP000050761">
    <property type="component" value="Unassembled WGS sequence"/>
</dbReference>
<proteinExistence type="predicted"/>
<accession>A0A3P7WLD0</accession>
<name>A0A183FE56_HELPZ</name>